<dbReference type="eggNOG" id="COG0784">
    <property type="taxonomic scope" value="Bacteria"/>
</dbReference>
<feature type="domain" description="PAC" evidence="11">
    <location>
        <begin position="514"/>
        <end position="564"/>
    </location>
</feature>
<dbReference type="SMART" id="SM00388">
    <property type="entry name" value="HisKA"/>
    <property type="match status" value="1"/>
</dbReference>
<dbReference type="NCBIfam" id="TIGR00229">
    <property type="entry name" value="sensory_box"/>
    <property type="match status" value="3"/>
</dbReference>
<dbReference type="Pfam" id="PF00072">
    <property type="entry name" value="Response_reg"/>
    <property type="match status" value="1"/>
</dbReference>
<feature type="domain" description="PAS" evidence="10">
    <location>
        <begin position="189"/>
        <end position="233"/>
    </location>
</feature>
<organism evidence="12 13">
    <name type="scientific">Desulfarculus baarsii (strain ATCC 33931 / DSM 2075 / LMG 7858 / VKM B-1802 / 2st14)</name>
    <dbReference type="NCBI Taxonomy" id="644282"/>
    <lineage>
        <taxon>Bacteria</taxon>
        <taxon>Pseudomonadati</taxon>
        <taxon>Thermodesulfobacteriota</taxon>
        <taxon>Desulfarculia</taxon>
        <taxon>Desulfarculales</taxon>
        <taxon>Desulfarculaceae</taxon>
        <taxon>Desulfarculus</taxon>
    </lineage>
</organism>
<feature type="domain" description="Response regulatory" evidence="9">
    <location>
        <begin position="823"/>
        <end position="938"/>
    </location>
</feature>
<evidence type="ECO:0000256" key="1">
    <source>
        <dbReference type="ARBA" id="ARBA00000085"/>
    </source>
</evidence>
<dbReference type="PROSITE" id="PS50109">
    <property type="entry name" value="HIS_KIN"/>
    <property type="match status" value="1"/>
</dbReference>
<evidence type="ECO:0000313" key="13">
    <source>
        <dbReference type="Proteomes" id="UP000009047"/>
    </source>
</evidence>
<evidence type="ECO:0000259" key="8">
    <source>
        <dbReference type="PROSITE" id="PS50109"/>
    </source>
</evidence>
<dbReference type="EC" id="2.7.13.3" evidence="2"/>
<keyword evidence="3 6" id="KW-0597">Phosphoprotein</keyword>
<sequence length="940" mass="104241">MDQSQEALAEQLRLAKEKIAELERRLGQEESLFRQAVDQSPLGFWQCQASGLKDALAALWPGSEEGLRQRLRQEPAALDGLLAACRLAHVNETGLRLFQSPSKKDFARNFKQLLSVHSREALIESLAAMAAGRANMLLETSVHDRMGQKRHISLFWTIPAAHAHDWSRLMITVADQTTRKAAEEALRESERRYRVLFHESPNVMWLVDPADGAIIDVNQAACDFYGYRRQELLTMRVGQINTMGDQSLNAAMSDAVLGGQKRFEFRHRLANGQIRDVEVYAGPITLDHRRLIYSTVYDITANKQALEALKKAENDYRGIYENSQAGIMRSSPDGRLLAANPAMARIFGYPDAQTMVAEVVDTARQLHADPAQRPLLLERLERDGQVRDYLLRARRRDGSLVWCSVNMRAVRENDGRLKVIEGFVEDVSESVEAKEALARSEALYRAIVDNSLSAIYIFQDDVMVFVNRAFCQMLGAAEPSQALGHPFWKYIHPADRQWVANRARRRAEGEDMPPHYGFRCVRLDGSVIWVDMQAVRIEYQGRPAVLGNLIDITERKLLNEKLAQAQKMEAVGTLASGIAHDFNNILQTIGSYVQVGAENCAPGPDNDGWLGQIDRAVERAADLINRLLAFSRNIQPQLRPVNLNDEVTQTLRILERTLPKMIRLETNLDPDLPLINGDAIQLEQVIVNLAANARDAMPDGGRLKIKTAAVELGKEFCATRPGLRPGPHVMLSVRDSGPGMDQAILEQAFDPFFSTKEIGQGVGLGLSQVYGTIKNHHGHIECESAPGQGARFAIYLPTLIDAPLEASPAPRPALEPPAGHNETVLLVDDEKAILEVGRHILDENGYAVLCAESGERALELLAANPHVALVVLDLGMPGMGGRKCLEEIKKGRPDQRVIVASGYSDDGNRQQALAAGAAAFLPKPYRLPELLRLARQVLDG</sequence>
<dbReference type="CDD" id="cd00156">
    <property type="entry name" value="REC"/>
    <property type="match status" value="1"/>
</dbReference>
<dbReference type="InterPro" id="IPR011006">
    <property type="entry name" value="CheY-like_superfamily"/>
</dbReference>
<feature type="modified residue" description="4-aspartylphosphate" evidence="6">
    <location>
        <position position="873"/>
    </location>
</feature>
<dbReference type="STRING" id="644282.Deba_0130"/>
<feature type="domain" description="Histidine kinase" evidence="8">
    <location>
        <begin position="577"/>
        <end position="800"/>
    </location>
</feature>
<gene>
    <name evidence="12" type="ordered locus">Deba_0130</name>
</gene>
<evidence type="ECO:0000259" key="11">
    <source>
        <dbReference type="PROSITE" id="PS50113"/>
    </source>
</evidence>
<dbReference type="PANTHER" id="PTHR43304:SF1">
    <property type="entry name" value="PAC DOMAIN-CONTAINING PROTEIN"/>
    <property type="match status" value="1"/>
</dbReference>
<feature type="domain" description="PAC" evidence="11">
    <location>
        <begin position="387"/>
        <end position="439"/>
    </location>
</feature>
<dbReference type="PROSITE" id="PS50110">
    <property type="entry name" value="RESPONSE_REGULATORY"/>
    <property type="match status" value="1"/>
</dbReference>
<evidence type="ECO:0000256" key="7">
    <source>
        <dbReference type="SAM" id="Coils"/>
    </source>
</evidence>
<accession>E1QDJ0</accession>
<dbReference type="eggNOG" id="COG4191">
    <property type="taxonomic scope" value="Bacteria"/>
</dbReference>
<evidence type="ECO:0000259" key="10">
    <source>
        <dbReference type="PROSITE" id="PS50112"/>
    </source>
</evidence>
<dbReference type="SUPFAM" id="SSF55874">
    <property type="entry name" value="ATPase domain of HSP90 chaperone/DNA topoisomerase II/histidine kinase"/>
    <property type="match status" value="1"/>
</dbReference>
<dbReference type="InterPro" id="IPR036097">
    <property type="entry name" value="HisK_dim/P_sf"/>
</dbReference>
<dbReference type="InterPro" id="IPR004358">
    <property type="entry name" value="Sig_transdc_His_kin-like_C"/>
</dbReference>
<dbReference type="SMART" id="SM00387">
    <property type="entry name" value="HATPase_c"/>
    <property type="match status" value="1"/>
</dbReference>
<keyword evidence="13" id="KW-1185">Reference proteome</keyword>
<reference evidence="12 13" key="1">
    <citation type="journal article" date="2010" name="Stand. Genomic Sci.">
        <title>Complete genome sequence of Desulfarculus baarsii type strain (2st14).</title>
        <authorList>
            <person name="Sun H."/>
            <person name="Spring S."/>
            <person name="Lapidus A."/>
            <person name="Davenport K."/>
            <person name="Del Rio T.G."/>
            <person name="Tice H."/>
            <person name="Nolan M."/>
            <person name="Copeland A."/>
            <person name="Cheng J.F."/>
            <person name="Lucas S."/>
            <person name="Tapia R."/>
            <person name="Goodwin L."/>
            <person name="Pitluck S."/>
            <person name="Ivanova N."/>
            <person name="Pagani I."/>
            <person name="Mavromatis K."/>
            <person name="Ovchinnikova G."/>
            <person name="Pati A."/>
            <person name="Chen A."/>
            <person name="Palaniappan K."/>
            <person name="Hauser L."/>
            <person name="Chang Y.J."/>
            <person name="Jeffries C.D."/>
            <person name="Detter J.C."/>
            <person name="Han C."/>
            <person name="Rohde M."/>
            <person name="Brambilla E."/>
            <person name="Goker M."/>
            <person name="Woyke T."/>
            <person name="Bristow J."/>
            <person name="Eisen J.A."/>
            <person name="Markowitz V."/>
            <person name="Hugenholtz P."/>
            <person name="Kyrpides N.C."/>
            <person name="Klenk H.P."/>
            <person name="Land M."/>
        </authorList>
    </citation>
    <scope>NUCLEOTIDE SEQUENCE [LARGE SCALE GENOMIC DNA]</scope>
    <source>
        <strain evidence="13">ATCC 33931 / DSM 2075 / LMG 7858 / VKM B-1802 / 2st14</strain>
    </source>
</reference>
<evidence type="ECO:0000259" key="9">
    <source>
        <dbReference type="PROSITE" id="PS50110"/>
    </source>
</evidence>
<evidence type="ECO:0000256" key="6">
    <source>
        <dbReference type="PROSITE-ProRule" id="PRU00169"/>
    </source>
</evidence>
<dbReference type="Gene3D" id="3.30.565.10">
    <property type="entry name" value="Histidine kinase-like ATPase, C-terminal domain"/>
    <property type="match status" value="1"/>
</dbReference>
<dbReference type="InterPro" id="IPR000700">
    <property type="entry name" value="PAS-assoc_C"/>
</dbReference>
<evidence type="ECO:0000313" key="12">
    <source>
        <dbReference type="EMBL" id="ADK83509.1"/>
    </source>
</evidence>
<keyword evidence="7" id="KW-0175">Coiled coil</keyword>
<dbReference type="InterPro" id="IPR013767">
    <property type="entry name" value="PAS_fold"/>
</dbReference>
<comment type="catalytic activity">
    <reaction evidence="1">
        <text>ATP + protein L-histidine = ADP + protein N-phospho-L-histidine.</text>
        <dbReference type="EC" id="2.7.13.3"/>
    </reaction>
</comment>
<dbReference type="Pfam" id="PF00989">
    <property type="entry name" value="PAS"/>
    <property type="match status" value="1"/>
</dbReference>
<dbReference type="InterPro" id="IPR036890">
    <property type="entry name" value="HATPase_C_sf"/>
</dbReference>
<dbReference type="InterPro" id="IPR003594">
    <property type="entry name" value="HATPase_dom"/>
</dbReference>
<feature type="coiled-coil region" evidence="7">
    <location>
        <begin position="5"/>
        <end position="39"/>
    </location>
</feature>
<dbReference type="SMART" id="SM00091">
    <property type="entry name" value="PAS"/>
    <property type="match status" value="3"/>
</dbReference>
<dbReference type="EMBL" id="CP002085">
    <property type="protein sequence ID" value="ADK83509.1"/>
    <property type="molecule type" value="Genomic_DNA"/>
</dbReference>
<dbReference type="OrthoDB" id="9761263at2"/>
<dbReference type="InterPro" id="IPR052162">
    <property type="entry name" value="Sensor_kinase/Photoreceptor"/>
</dbReference>
<evidence type="ECO:0000256" key="5">
    <source>
        <dbReference type="ARBA" id="ARBA00022777"/>
    </source>
</evidence>
<dbReference type="CDD" id="cd00082">
    <property type="entry name" value="HisKA"/>
    <property type="match status" value="1"/>
</dbReference>
<protein>
    <recommendedName>
        <fullName evidence="2">histidine kinase</fullName>
        <ecNumber evidence="2">2.7.13.3</ecNumber>
    </recommendedName>
</protein>
<dbReference type="Gene3D" id="3.40.50.2300">
    <property type="match status" value="1"/>
</dbReference>
<dbReference type="Gene3D" id="1.10.287.130">
    <property type="match status" value="1"/>
</dbReference>
<dbReference type="Gene3D" id="3.30.450.20">
    <property type="entry name" value="PAS domain"/>
    <property type="match status" value="4"/>
</dbReference>
<proteinExistence type="predicted"/>
<dbReference type="GO" id="GO:0000155">
    <property type="term" value="F:phosphorelay sensor kinase activity"/>
    <property type="evidence" value="ECO:0007669"/>
    <property type="project" value="InterPro"/>
</dbReference>
<keyword evidence="4" id="KW-0808">Transferase</keyword>
<dbReference type="RefSeq" id="WP_013256965.1">
    <property type="nucleotide sequence ID" value="NC_014365.1"/>
</dbReference>
<dbReference type="InterPro" id="IPR035965">
    <property type="entry name" value="PAS-like_dom_sf"/>
</dbReference>
<dbReference type="Pfam" id="PF00512">
    <property type="entry name" value="HisKA"/>
    <property type="match status" value="1"/>
</dbReference>
<dbReference type="HOGENOM" id="CLU_000445_114_51_7"/>
<evidence type="ECO:0000256" key="2">
    <source>
        <dbReference type="ARBA" id="ARBA00012438"/>
    </source>
</evidence>
<name>E1QDJ0_DESB2</name>
<dbReference type="InterPro" id="IPR005467">
    <property type="entry name" value="His_kinase_dom"/>
</dbReference>
<dbReference type="KEGG" id="dbr:Deba_0130"/>
<dbReference type="InterPro" id="IPR001789">
    <property type="entry name" value="Sig_transdc_resp-reg_receiver"/>
</dbReference>
<dbReference type="SMART" id="SM00448">
    <property type="entry name" value="REC"/>
    <property type="match status" value="1"/>
</dbReference>
<evidence type="ECO:0000256" key="4">
    <source>
        <dbReference type="ARBA" id="ARBA00022679"/>
    </source>
</evidence>
<dbReference type="PANTHER" id="PTHR43304">
    <property type="entry name" value="PHYTOCHROME-LIKE PROTEIN CPH1"/>
    <property type="match status" value="1"/>
</dbReference>
<dbReference type="SUPFAM" id="SSF47384">
    <property type="entry name" value="Homodimeric domain of signal transducing histidine kinase"/>
    <property type="match status" value="1"/>
</dbReference>
<dbReference type="AlphaFoldDB" id="E1QDJ0"/>
<dbReference type="SMART" id="SM00086">
    <property type="entry name" value="PAC"/>
    <property type="match status" value="3"/>
</dbReference>
<evidence type="ECO:0000256" key="3">
    <source>
        <dbReference type="ARBA" id="ARBA00022553"/>
    </source>
</evidence>
<dbReference type="eggNOG" id="COG2202">
    <property type="taxonomic scope" value="Bacteria"/>
</dbReference>
<dbReference type="PROSITE" id="PS50113">
    <property type="entry name" value="PAC"/>
    <property type="match status" value="2"/>
</dbReference>
<dbReference type="InterPro" id="IPR000014">
    <property type="entry name" value="PAS"/>
</dbReference>
<dbReference type="InterPro" id="IPR003661">
    <property type="entry name" value="HisK_dim/P_dom"/>
</dbReference>
<dbReference type="CDD" id="cd00130">
    <property type="entry name" value="PAS"/>
    <property type="match status" value="3"/>
</dbReference>
<keyword evidence="5 12" id="KW-0418">Kinase</keyword>
<dbReference type="InterPro" id="IPR001610">
    <property type="entry name" value="PAC"/>
</dbReference>
<dbReference type="SUPFAM" id="SSF55785">
    <property type="entry name" value="PYP-like sensor domain (PAS domain)"/>
    <property type="match status" value="4"/>
</dbReference>
<dbReference type="Proteomes" id="UP000009047">
    <property type="component" value="Chromosome"/>
</dbReference>
<feature type="domain" description="PAS" evidence="10">
    <location>
        <begin position="312"/>
        <end position="355"/>
    </location>
</feature>
<dbReference type="Pfam" id="PF02518">
    <property type="entry name" value="HATPase_c"/>
    <property type="match status" value="1"/>
</dbReference>
<dbReference type="SUPFAM" id="SSF52172">
    <property type="entry name" value="CheY-like"/>
    <property type="match status" value="1"/>
</dbReference>
<dbReference type="PROSITE" id="PS50112">
    <property type="entry name" value="PAS"/>
    <property type="match status" value="2"/>
</dbReference>
<dbReference type="PRINTS" id="PR00344">
    <property type="entry name" value="BCTRLSENSOR"/>
</dbReference>
<dbReference type="Pfam" id="PF13426">
    <property type="entry name" value="PAS_9"/>
    <property type="match status" value="2"/>
</dbReference>